<dbReference type="SFLD" id="SFLDS00003">
    <property type="entry name" value="Haloacid_Dehalogenase"/>
    <property type="match status" value="1"/>
</dbReference>
<dbReference type="InterPro" id="IPR005519">
    <property type="entry name" value="Acid_phosphat_B-like"/>
</dbReference>
<dbReference type="Proteomes" id="UP000186894">
    <property type="component" value="Unassembled WGS sequence"/>
</dbReference>
<dbReference type="STRING" id="1867956.BJF95_13135"/>
<organism evidence="3 4">
    <name type="scientific">Rhizobium oryziradicis</name>
    <dbReference type="NCBI Taxonomy" id="1867956"/>
    <lineage>
        <taxon>Bacteria</taxon>
        <taxon>Pseudomonadati</taxon>
        <taxon>Pseudomonadota</taxon>
        <taxon>Alphaproteobacteria</taxon>
        <taxon>Hyphomicrobiales</taxon>
        <taxon>Rhizobiaceae</taxon>
        <taxon>Rhizobium/Agrobacterium group</taxon>
        <taxon>Rhizobium</taxon>
    </lineage>
</organism>
<dbReference type="InterPro" id="IPR006423">
    <property type="entry name" value="Lipo_e_P4"/>
</dbReference>
<keyword evidence="1 2" id="KW-0732">Signal</keyword>
<dbReference type="GO" id="GO:0009279">
    <property type="term" value="C:cell outer membrane"/>
    <property type="evidence" value="ECO:0007669"/>
    <property type="project" value="InterPro"/>
</dbReference>
<evidence type="ECO:0000256" key="2">
    <source>
        <dbReference type="SAM" id="SignalP"/>
    </source>
</evidence>
<evidence type="ECO:0000313" key="4">
    <source>
        <dbReference type="Proteomes" id="UP000186894"/>
    </source>
</evidence>
<evidence type="ECO:0000313" key="3">
    <source>
        <dbReference type="EMBL" id="OLP42489.1"/>
    </source>
</evidence>
<reference evidence="3 4" key="1">
    <citation type="submission" date="2016-09" db="EMBL/GenBank/DDBJ databases">
        <title>Rhizobium oryziradicis sp. nov., isolated from the root of rice.</title>
        <authorList>
            <person name="Zhao J."/>
            <person name="Zhang X."/>
        </authorList>
    </citation>
    <scope>NUCLEOTIDE SEQUENCE [LARGE SCALE GENOMIC DNA]</scope>
    <source>
        <strain evidence="3 4">N19</strain>
    </source>
</reference>
<dbReference type="SFLD" id="SFLDG01125">
    <property type="entry name" value="C1.1:_Acid_Phosphatase_Like"/>
    <property type="match status" value="1"/>
</dbReference>
<dbReference type="PANTHER" id="PTHR31284">
    <property type="entry name" value="ACID PHOSPHATASE-LIKE PROTEIN"/>
    <property type="match status" value="1"/>
</dbReference>
<evidence type="ECO:0000256" key="1">
    <source>
        <dbReference type="ARBA" id="ARBA00022729"/>
    </source>
</evidence>
<dbReference type="InterPro" id="IPR036412">
    <property type="entry name" value="HAD-like_sf"/>
</dbReference>
<keyword evidence="4" id="KW-1185">Reference proteome</keyword>
<dbReference type="Pfam" id="PF03767">
    <property type="entry name" value="Acid_phosphat_B"/>
    <property type="match status" value="1"/>
</dbReference>
<dbReference type="EMBL" id="MKIM01000033">
    <property type="protein sequence ID" value="OLP42489.1"/>
    <property type="molecule type" value="Genomic_DNA"/>
</dbReference>
<sequence length="284" mass="31320">MTIKPLSLGALAAVACLLCQTTAFAAAGTVAQNDNLNATLWHQTSVEFQANALGAYALGKMRLDEALKDKNWTALPDQTGNYQDLPPAVVLDIDDTVLNTSAYEAWNIAAGTQFSGKTWTDYVKAKKDVPIPGALEFTQYAASKGVKVFYVTNRISEEKPATIEEMKAMGFPFDEKTDTFLAKKDQPDWTSAKGTRFAYIAKNYRVTLLFGDNFGDFTDKFNGSMAERQKEFDADAAHWGHDWIAIANPMYGSFESAPFNSNYKLSADEQRADKIKALTPWSGQ</sequence>
<dbReference type="PANTHER" id="PTHR31284:SF10">
    <property type="entry name" value="ACID PHOSPHATASE-LIKE PROTEIN"/>
    <property type="match status" value="1"/>
</dbReference>
<feature type="signal peptide" evidence="2">
    <location>
        <begin position="1"/>
        <end position="25"/>
    </location>
</feature>
<proteinExistence type="predicted"/>
<dbReference type="Gene3D" id="3.40.50.1000">
    <property type="entry name" value="HAD superfamily/HAD-like"/>
    <property type="match status" value="1"/>
</dbReference>
<name>A0A1Q8ZL72_9HYPH</name>
<protein>
    <submittedName>
        <fullName evidence="3">5-nucleotide phosphatase</fullName>
    </submittedName>
</protein>
<dbReference type="InterPro" id="IPR023214">
    <property type="entry name" value="HAD_sf"/>
</dbReference>
<feature type="chain" id="PRO_5012254852" evidence="2">
    <location>
        <begin position="26"/>
        <end position="284"/>
    </location>
</feature>
<dbReference type="AlphaFoldDB" id="A0A1Q8ZL72"/>
<comment type="caution">
    <text evidence="3">The sequence shown here is derived from an EMBL/GenBank/DDBJ whole genome shotgun (WGS) entry which is preliminary data.</text>
</comment>
<gene>
    <name evidence="3" type="ORF">BJF95_13135</name>
</gene>
<dbReference type="SUPFAM" id="SSF56784">
    <property type="entry name" value="HAD-like"/>
    <property type="match status" value="1"/>
</dbReference>
<dbReference type="PIRSF" id="PIRSF019271">
    <property type="entry name" value="Acid_Ptase_C"/>
    <property type="match status" value="1"/>
</dbReference>
<dbReference type="RefSeq" id="WP_075641959.1">
    <property type="nucleotide sequence ID" value="NZ_MKIM01000033.1"/>
</dbReference>
<accession>A0A1Q8ZL72</accession>
<dbReference type="PROSITE" id="PS51257">
    <property type="entry name" value="PROKAR_LIPOPROTEIN"/>
    <property type="match status" value="1"/>
</dbReference>